<accession>A0ABV9DJ17</accession>
<dbReference type="InterPro" id="IPR045886">
    <property type="entry name" value="ThiF/MoeB/HesA"/>
</dbReference>
<sequence>MDHSRYSRQMLFAPIGEEGQKKLSESKVLIVGAGALGTVISNHLVRAGVGKLRIVDRDYVELSNLQRQTLFDEKDVEDALPKAVAAKKKLTKMNSLVDVEAIVGNVSNETIDEYITGIDVVLDGTDNFSTRFILNDACYKYNIPFSYGGVVSSRGMSAFFVPGETPCLRCITSPGAENGQTCDTVGVISPAVDIAASYQVTETLKYLTGNQKHLRNTLKTFDIWFNHHYDMKLTNPEPACPTCQSEEYPSLKKSVSDEETVLCGRDTVQIHSKAAIDLVEWKERLSKVANVQQTPFLLKVSINEDIKFVLFPDGRVLVQGTEDRVAARTWYDRYIGS</sequence>
<evidence type="ECO:0000313" key="2">
    <source>
        <dbReference type="EMBL" id="MFC4558815.1"/>
    </source>
</evidence>
<dbReference type="Gene3D" id="3.40.50.720">
    <property type="entry name" value="NAD(P)-binding Rossmann-like Domain"/>
    <property type="match status" value="1"/>
</dbReference>
<name>A0ABV9DJ17_9BACI</name>
<dbReference type="Pfam" id="PF00899">
    <property type="entry name" value="ThiF"/>
    <property type="match status" value="1"/>
</dbReference>
<keyword evidence="2" id="KW-0548">Nucleotidyltransferase</keyword>
<dbReference type="InterPro" id="IPR000594">
    <property type="entry name" value="ThiF_NAD_FAD-bd"/>
</dbReference>
<proteinExistence type="predicted"/>
<reference evidence="3" key="1">
    <citation type="journal article" date="2019" name="Int. J. Syst. Evol. Microbiol.">
        <title>The Global Catalogue of Microorganisms (GCM) 10K type strain sequencing project: providing services to taxonomists for standard genome sequencing and annotation.</title>
        <authorList>
            <consortium name="The Broad Institute Genomics Platform"/>
            <consortium name="The Broad Institute Genome Sequencing Center for Infectious Disease"/>
            <person name="Wu L."/>
            <person name="Ma J."/>
        </authorList>
    </citation>
    <scope>NUCLEOTIDE SEQUENCE [LARGE SCALE GENOMIC DNA]</scope>
    <source>
        <strain evidence="3">CGMCC 4.7426</strain>
    </source>
</reference>
<dbReference type="Proteomes" id="UP001595989">
    <property type="component" value="Unassembled WGS sequence"/>
</dbReference>
<feature type="domain" description="THIF-type NAD/FAD binding fold" evidence="1">
    <location>
        <begin position="6"/>
        <end position="241"/>
    </location>
</feature>
<evidence type="ECO:0000313" key="3">
    <source>
        <dbReference type="Proteomes" id="UP001595989"/>
    </source>
</evidence>
<organism evidence="2 3">
    <name type="scientific">Virgibacillus kekensis</name>
    <dbReference type="NCBI Taxonomy" id="202261"/>
    <lineage>
        <taxon>Bacteria</taxon>
        <taxon>Bacillati</taxon>
        <taxon>Bacillota</taxon>
        <taxon>Bacilli</taxon>
        <taxon>Bacillales</taxon>
        <taxon>Bacillaceae</taxon>
        <taxon>Virgibacillus</taxon>
    </lineage>
</organism>
<dbReference type="EMBL" id="JBHSFU010000006">
    <property type="protein sequence ID" value="MFC4558815.1"/>
    <property type="molecule type" value="Genomic_DNA"/>
</dbReference>
<protein>
    <submittedName>
        <fullName evidence="2">ThiF family adenylyltransferase</fullName>
    </submittedName>
</protein>
<keyword evidence="3" id="KW-1185">Reference proteome</keyword>
<evidence type="ECO:0000259" key="1">
    <source>
        <dbReference type="Pfam" id="PF00899"/>
    </source>
</evidence>
<dbReference type="SUPFAM" id="SSF69572">
    <property type="entry name" value="Activating enzymes of the ubiquitin-like proteins"/>
    <property type="match status" value="1"/>
</dbReference>
<dbReference type="InterPro" id="IPR035985">
    <property type="entry name" value="Ubiquitin-activating_enz"/>
</dbReference>
<comment type="caution">
    <text evidence="2">The sequence shown here is derived from an EMBL/GenBank/DDBJ whole genome shotgun (WGS) entry which is preliminary data.</text>
</comment>
<dbReference type="RefSeq" id="WP_390296038.1">
    <property type="nucleotide sequence ID" value="NZ_JBHSFU010000006.1"/>
</dbReference>
<gene>
    <name evidence="2" type="ORF">ACFO3D_11395</name>
</gene>
<dbReference type="PANTHER" id="PTHR10953:SF102">
    <property type="entry name" value="ADENYLYLTRANSFERASE AND SULFURTRANSFERASE MOCS3"/>
    <property type="match status" value="1"/>
</dbReference>
<dbReference type="PANTHER" id="PTHR10953">
    <property type="entry name" value="UBIQUITIN-ACTIVATING ENZYME E1"/>
    <property type="match status" value="1"/>
</dbReference>
<dbReference type="GO" id="GO:0016779">
    <property type="term" value="F:nucleotidyltransferase activity"/>
    <property type="evidence" value="ECO:0007669"/>
    <property type="project" value="UniProtKB-KW"/>
</dbReference>
<keyword evidence="2" id="KW-0808">Transferase</keyword>
<dbReference type="CDD" id="cd00757">
    <property type="entry name" value="ThiF_MoeB_HesA_family"/>
    <property type="match status" value="1"/>
</dbReference>